<proteinExistence type="predicted"/>
<dbReference type="AlphaFoldDB" id="A0AAV1UXC0"/>
<evidence type="ECO:0000313" key="1">
    <source>
        <dbReference type="EMBL" id="CAK7937888.1"/>
    </source>
</evidence>
<evidence type="ECO:0008006" key="3">
    <source>
        <dbReference type="Google" id="ProtNLM"/>
    </source>
</evidence>
<name>A0AAV1UXC0_9STRA</name>
<dbReference type="EMBL" id="CAKLBY020000228">
    <property type="protein sequence ID" value="CAK7937888.1"/>
    <property type="molecule type" value="Genomic_DNA"/>
</dbReference>
<sequence length="41" mass="5000">MLWRGLQDIENFWEPARSIQHDVPVLVARYATEHHVEKLQW</sequence>
<comment type="caution">
    <text evidence="1">The sequence shown here is derived from an EMBL/GenBank/DDBJ whole genome shotgun (WGS) entry which is preliminary data.</text>
</comment>
<dbReference type="Proteomes" id="UP001162060">
    <property type="component" value="Unassembled WGS sequence"/>
</dbReference>
<gene>
    <name evidence="1" type="ORF">PM001_LOCUS23038</name>
</gene>
<reference evidence="1" key="1">
    <citation type="submission" date="2024-01" db="EMBL/GenBank/DDBJ databases">
        <authorList>
            <person name="Webb A."/>
        </authorList>
    </citation>
    <scope>NUCLEOTIDE SEQUENCE</scope>
    <source>
        <strain evidence="1">Pm1</strain>
    </source>
</reference>
<evidence type="ECO:0000313" key="2">
    <source>
        <dbReference type="Proteomes" id="UP001162060"/>
    </source>
</evidence>
<protein>
    <recommendedName>
        <fullName evidence="3">Chromo domain-containing protein</fullName>
    </recommendedName>
</protein>
<accession>A0AAV1UXC0</accession>
<organism evidence="1 2">
    <name type="scientific">Peronospora matthiolae</name>
    <dbReference type="NCBI Taxonomy" id="2874970"/>
    <lineage>
        <taxon>Eukaryota</taxon>
        <taxon>Sar</taxon>
        <taxon>Stramenopiles</taxon>
        <taxon>Oomycota</taxon>
        <taxon>Peronosporomycetes</taxon>
        <taxon>Peronosporales</taxon>
        <taxon>Peronosporaceae</taxon>
        <taxon>Peronospora</taxon>
    </lineage>
</organism>